<evidence type="ECO:0000256" key="4">
    <source>
        <dbReference type="ARBA" id="ARBA00022692"/>
    </source>
</evidence>
<evidence type="ECO:0000256" key="7">
    <source>
        <dbReference type="ARBA" id="ARBA00022837"/>
    </source>
</evidence>
<dbReference type="SMART" id="SM00112">
    <property type="entry name" value="CA"/>
    <property type="match status" value="4"/>
</dbReference>
<dbReference type="InterPro" id="IPR009122">
    <property type="entry name" value="Desmosomal_cadherin"/>
</dbReference>
<evidence type="ECO:0000256" key="12">
    <source>
        <dbReference type="ARBA" id="ARBA00023180"/>
    </source>
</evidence>
<dbReference type="InterPro" id="IPR050971">
    <property type="entry name" value="Cadherin-domain_protein"/>
</dbReference>
<evidence type="ECO:0000256" key="2">
    <source>
        <dbReference type="ARBA" id="ARBA00004568"/>
    </source>
</evidence>
<dbReference type="InterPro" id="IPR002126">
    <property type="entry name" value="Cadherin-like_dom"/>
</dbReference>
<dbReference type="KEGG" id="caua:113046145"/>
<dbReference type="FunFam" id="2.60.40.60:FF:000083">
    <property type="entry name" value="Desmoglein 1"/>
    <property type="match status" value="1"/>
</dbReference>
<dbReference type="CDD" id="cd11304">
    <property type="entry name" value="Cadherin_repeat"/>
    <property type="match status" value="4"/>
</dbReference>
<evidence type="ECO:0000256" key="15">
    <source>
        <dbReference type="SAM" id="SignalP"/>
    </source>
</evidence>
<evidence type="ECO:0000313" key="18">
    <source>
        <dbReference type="RefSeq" id="XP_026062830.1"/>
    </source>
</evidence>
<dbReference type="InterPro" id="IPR027397">
    <property type="entry name" value="Catenin-bd_sf"/>
</dbReference>
<evidence type="ECO:0000256" key="6">
    <source>
        <dbReference type="ARBA" id="ARBA00022737"/>
    </source>
</evidence>
<evidence type="ECO:0000256" key="3">
    <source>
        <dbReference type="ARBA" id="ARBA00022475"/>
    </source>
</evidence>
<comment type="subcellular location">
    <subcellularLocation>
        <location evidence="2">Cell junction</location>
        <location evidence="2">Desmosome</location>
    </subcellularLocation>
    <subcellularLocation>
        <location evidence="1">Cell membrane</location>
    </subcellularLocation>
</comment>
<dbReference type="Gene3D" id="4.10.900.10">
    <property type="entry name" value="TCF3-CBD (Catenin binding domain)"/>
    <property type="match status" value="1"/>
</dbReference>
<evidence type="ECO:0000259" key="16">
    <source>
        <dbReference type="PROSITE" id="PS50268"/>
    </source>
</evidence>
<dbReference type="PRINTS" id="PR00205">
    <property type="entry name" value="CADHERIN"/>
</dbReference>
<dbReference type="PROSITE" id="PS50268">
    <property type="entry name" value="CADHERIN_2"/>
    <property type="match status" value="4"/>
</dbReference>
<feature type="transmembrane region" description="Helical" evidence="14">
    <location>
        <begin position="589"/>
        <end position="618"/>
    </location>
</feature>
<dbReference type="PANTHER" id="PTHR24025">
    <property type="entry name" value="DESMOGLEIN FAMILY MEMBER"/>
    <property type="match status" value="1"/>
</dbReference>
<feature type="domain" description="Cadherin" evidence="16">
    <location>
        <begin position="366"/>
        <end position="477"/>
    </location>
</feature>
<sequence length="1122" mass="124801">MAKVCGSLLFGALVLAILKTSASEGQQKKIRQKREWIIPPHKLKENVDYTNREFIAKIRSDEETRTSIQYSLTGIGADKPPINLFTVNSETGVVRIHGVLDREKTPVYYLQGVAKFLDGSYAENNIDLRIVVEDENDCAPVFNLTMGAVYERSATGHFVMTVTATDADQEGTLHTKIAYSIMEPNPGNMFFINRETGGIHVQHNMLDREKQERYTLIIIGADMGGNKGGKTGTGTAIINILDVNDNIPTLEKNSYECRVEENTRNVEVMRFQAIDADLIYTENWLAIFTIVSGNEAGYFSIITDNKTNEGILILHKELDYEELKEIKLQVSVANKAQYHSSVVITESKTYTIHVSVVNQPEGPRFKPTVKVITISEESTTTILQKIITNYAAIDSDTLLIATNVRYAKGKDVDNWLIIDERTADIRLNKIPDYESRFLINGTYYAEIICITNDVPAKTATGTIAIQVKDFNDHCPVLIRQSQTLCFEDHVIYVTAVDRDQFPNGAPFGFKVDTTSTKESWSIEPLNDTTAIFRSQKTLWPGMYHVFVDVWDQQGNICAGQELQIDVCKCNAAKVCLPKKIVSTFTASGVLLMLLGLLLLLLVPLLLLFCLCGGAGAAGDFKTMPFDTREHLITYNTEGQGDDQEMALLKISKEVEEHNRGNVGAVGGAQTWGGVKDGGCGAEGSHWTSFYDQRDSAYHHQTDGRYVCGIRKEEHSRFEDYMFDGLALSDGFLGNYYSQKVSNLTKKQDTGDSLKIYNYEGQESYKGSFEDICDLLHEDNDLAFLDDLDLNFRTLAEICRGSKIETKISTNVPVTSKPVFPTTHKDVNIQESVSNLQSQEKATSSAIIHTSGAQQTSSMSSTGVYVQDKVVVPNQTLLVQQPAFYYAPASPIYVMEAQPTLLVTSGPVLGLQENLLMEEKKGSGASAKRETQHYQSVVLVEKQPPKVALQTQGAMHMVNTEIMQSMEAQGIKRALHPSTQMVNTEIMQSMEAQGVKRALHPSTHMVNTEIMQSMEAQGVKRAMHPSTQMVNTEIMQSMEAQGVKRAMHPSTQMVNTEIMQSMEAQGVKRAMHPSTQMVNTEIMQSTEVHEVRRAVHPGRRVMAGAGRETDVYASLEMRVPQSL</sequence>
<dbReference type="FunFam" id="2.60.40.60:FF:000011">
    <property type="entry name" value="Cadherin 1"/>
    <property type="match status" value="1"/>
</dbReference>
<evidence type="ECO:0000256" key="1">
    <source>
        <dbReference type="ARBA" id="ARBA00004236"/>
    </source>
</evidence>
<evidence type="ECO:0000256" key="9">
    <source>
        <dbReference type="ARBA" id="ARBA00022949"/>
    </source>
</evidence>
<keyword evidence="6" id="KW-0677">Repeat</keyword>
<dbReference type="GO" id="GO:0005509">
    <property type="term" value="F:calcium ion binding"/>
    <property type="evidence" value="ECO:0007669"/>
    <property type="project" value="UniProtKB-UniRule"/>
</dbReference>
<keyword evidence="5" id="KW-0479">Metal-binding</keyword>
<protein>
    <submittedName>
        <fullName evidence="18">Desmoglein-2-like protein isoform X1</fullName>
    </submittedName>
</protein>
<dbReference type="Proteomes" id="UP000515129">
    <property type="component" value="Chromosome 27"/>
</dbReference>
<feature type="signal peptide" evidence="15">
    <location>
        <begin position="1"/>
        <end position="22"/>
    </location>
</feature>
<keyword evidence="3" id="KW-1003">Cell membrane</keyword>
<feature type="chain" id="PRO_5028243786" evidence="15">
    <location>
        <begin position="23"/>
        <end position="1122"/>
    </location>
</feature>
<evidence type="ECO:0000256" key="10">
    <source>
        <dbReference type="ARBA" id="ARBA00022989"/>
    </source>
</evidence>
<dbReference type="InterPro" id="IPR020894">
    <property type="entry name" value="Cadherin_CS"/>
</dbReference>
<evidence type="ECO:0000313" key="17">
    <source>
        <dbReference type="Proteomes" id="UP000515129"/>
    </source>
</evidence>
<name>A0A6P6JTA1_CARAU</name>
<feature type="domain" description="Cadherin" evidence="16">
    <location>
        <begin position="149"/>
        <end position="250"/>
    </location>
</feature>
<dbReference type="PRINTS" id="PR01818">
    <property type="entry name" value="DESMOCADHERN"/>
</dbReference>
<keyword evidence="17" id="KW-1185">Reference proteome</keyword>
<accession>A0A6P6JTA1</accession>
<organism evidence="17 18">
    <name type="scientific">Carassius auratus</name>
    <name type="common">Goldfish</name>
    <dbReference type="NCBI Taxonomy" id="7957"/>
    <lineage>
        <taxon>Eukaryota</taxon>
        <taxon>Metazoa</taxon>
        <taxon>Chordata</taxon>
        <taxon>Craniata</taxon>
        <taxon>Vertebrata</taxon>
        <taxon>Euteleostomi</taxon>
        <taxon>Actinopterygii</taxon>
        <taxon>Neopterygii</taxon>
        <taxon>Teleostei</taxon>
        <taxon>Ostariophysi</taxon>
        <taxon>Cypriniformes</taxon>
        <taxon>Cyprinidae</taxon>
        <taxon>Cyprininae</taxon>
        <taxon>Carassius</taxon>
    </lineage>
</organism>
<dbReference type="FunFam" id="2.60.40.60:FF:000031">
    <property type="entry name" value="Cadherin 3"/>
    <property type="match status" value="1"/>
</dbReference>
<reference evidence="18" key="1">
    <citation type="submission" date="2025-08" db="UniProtKB">
        <authorList>
            <consortium name="RefSeq"/>
        </authorList>
    </citation>
    <scope>IDENTIFICATION</scope>
    <source>
        <strain evidence="18">Wakin</strain>
        <tissue evidence="18">Muscle</tissue>
    </source>
</reference>
<dbReference type="AlphaFoldDB" id="A0A6P6JTA1"/>
<proteinExistence type="predicted"/>
<dbReference type="FunFam" id="2.60.40.60:FF:000068">
    <property type="entry name" value="Desmoglein 1"/>
    <property type="match status" value="1"/>
</dbReference>
<keyword evidence="4 14" id="KW-0812">Transmembrane</keyword>
<gene>
    <name evidence="18" type="primary">dsg2l</name>
</gene>
<feature type="domain" description="Cadherin" evidence="16">
    <location>
        <begin position="251"/>
        <end position="365"/>
    </location>
</feature>
<keyword evidence="7 13" id="KW-0106">Calcium</keyword>
<dbReference type="SUPFAM" id="SSF49313">
    <property type="entry name" value="Cadherin-like"/>
    <property type="match status" value="5"/>
</dbReference>
<keyword evidence="10 14" id="KW-1133">Transmembrane helix</keyword>
<keyword evidence="9" id="KW-0965">Cell junction</keyword>
<dbReference type="PROSITE" id="PS00232">
    <property type="entry name" value="CADHERIN_1"/>
    <property type="match status" value="2"/>
</dbReference>
<dbReference type="InterPro" id="IPR015919">
    <property type="entry name" value="Cadherin-like_sf"/>
</dbReference>
<keyword evidence="15" id="KW-0732">Signal</keyword>
<evidence type="ECO:0000256" key="5">
    <source>
        <dbReference type="ARBA" id="ARBA00022723"/>
    </source>
</evidence>
<dbReference type="Gene3D" id="2.60.40.60">
    <property type="entry name" value="Cadherins"/>
    <property type="match status" value="5"/>
</dbReference>
<evidence type="ECO:0000256" key="8">
    <source>
        <dbReference type="ARBA" id="ARBA00022889"/>
    </source>
</evidence>
<dbReference type="PANTHER" id="PTHR24025:SF1">
    <property type="entry name" value="DESMOGLEIN-2"/>
    <property type="match status" value="1"/>
</dbReference>
<evidence type="ECO:0000256" key="11">
    <source>
        <dbReference type="ARBA" id="ARBA00023136"/>
    </source>
</evidence>
<keyword evidence="11 14" id="KW-0472">Membrane</keyword>
<evidence type="ECO:0000256" key="13">
    <source>
        <dbReference type="PROSITE-ProRule" id="PRU00043"/>
    </source>
</evidence>
<keyword evidence="12" id="KW-0325">Glycoprotein</keyword>
<evidence type="ECO:0000256" key="14">
    <source>
        <dbReference type="SAM" id="Phobius"/>
    </source>
</evidence>
<dbReference type="Pfam" id="PF00028">
    <property type="entry name" value="Cadherin"/>
    <property type="match status" value="2"/>
</dbReference>
<dbReference type="GO" id="GO:0055113">
    <property type="term" value="P:epiboly involved in gastrulation with mouth forming second"/>
    <property type="evidence" value="ECO:0007669"/>
    <property type="project" value="UniProtKB-ARBA"/>
</dbReference>
<keyword evidence="8" id="KW-0130">Cell adhesion</keyword>
<dbReference type="GO" id="GO:0005886">
    <property type="term" value="C:plasma membrane"/>
    <property type="evidence" value="ECO:0007669"/>
    <property type="project" value="UniProtKB-SubCell"/>
</dbReference>
<dbReference type="CTD" id="100884140"/>
<dbReference type="RefSeq" id="XP_026062830.1">
    <property type="nucleotide sequence ID" value="XM_026207045.1"/>
</dbReference>
<dbReference type="FunFam" id="2.60.40.60:FF:000074">
    <property type="entry name" value="Desmoglein 4"/>
    <property type="match status" value="1"/>
</dbReference>
<feature type="domain" description="Cadherin" evidence="16">
    <location>
        <begin position="61"/>
        <end position="142"/>
    </location>
</feature>
<dbReference type="GO" id="GO:0030057">
    <property type="term" value="C:desmosome"/>
    <property type="evidence" value="ECO:0007669"/>
    <property type="project" value="UniProtKB-SubCell"/>
</dbReference>
<dbReference type="GO" id="GO:0007156">
    <property type="term" value="P:homophilic cell adhesion via plasma membrane adhesion molecules"/>
    <property type="evidence" value="ECO:0007669"/>
    <property type="project" value="InterPro"/>
</dbReference>
<dbReference type="OrthoDB" id="8961010at2759"/>